<sequence>MRLHEFFLRNPAFMAVLLLLLVALGYNAWRQIPRAEDPAFESTTFSVIALYPGADALDVERRVAKPIEDALNGLDDVHELRSTSSDGLMRLTIEFDDGVYTDRKHDEVVREIDALRSRLPSGLQRVDVEQVDPSGVNIVQLALVAKAGPDPASWGRLADLAEDLRDRLDTLPGVREADTWAYPRRELRVALDLDRLARAGLSADAVFDAVDAENRELPAGAVESGDRRFNLKTSGAYGSVEELADTVVSTGDGRVLRLRDVADVGWRYQPEDHLARYDGQRAVWITARQQPEHNIFDVQAAIETEVEAFRGQLPPGIELDLAFRQSDNVAKRLSHLGLDFAIAAALVSITLLPLGLRAAGIVMISIPLSLAMGLAALHALGFSLNQLSIAGFVIALGLLVDDAIVVVENIARYLREGHGRMQASILATRQIALAVLGCTAVLLLAFAPLAALPDNAGRFIRSLPMAVMLTVLASLFVALLVVPFIASRVLELEADPQGNRLLQAVMRFIHHIYAPLLSRALARPRATLAISCALVLASLALIPAIGLTVFPKADSAQFLVRIELPEGSSLARTEAVMNEIEADLSSRPEVLHVMSNVGRGNPRIYYNLMQRETSARYAELFVQLKAFDPVATPDFYRRLRERYDPIPGADIVVKEFENGPGIEAPVELRIVGADLRKLGELAARVEALMRNTPGLRDVDNPMRRNRMDLQLKVDAQRAALLGVSPAALDRVARIAVGGLVAGDYRRADGESYPVVLRAPMEHRTGLDALDGLHVMSRSGGQVPLPQLAEPVLVSSVASIDRYRRERSVTVSAQVDDGYNVQELTRALVGEIERSDWMPDGYRLHVGGEVESSQNSFAGFDTALLAAAFGILAVLVLEFGSLRSTLIVAAVVPLGAMGGLVALFASGYSLSFTAMIGFIALIGIEIKNSILLVDFTDQLRRQGLTVREAVTRAGELRFLPILLTSATAVGGLLPLATQGSGLYSPLAWVIIGGLVSSTLVGRLVTPVMYLLLPPRLNRPGTADSPGSPDRAGNVSDGAMTRP</sequence>
<dbReference type="AlphaFoldDB" id="I8T222"/>
<dbReference type="SUPFAM" id="SSF82693">
    <property type="entry name" value="Multidrug efflux transporter AcrB pore domain, PN1, PN2, PC1 and PC2 subdomains"/>
    <property type="match status" value="3"/>
</dbReference>
<feature type="transmembrane region" description="Helical" evidence="2">
    <location>
        <begin position="431"/>
        <end position="451"/>
    </location>
</feature>
<name>I8T222_9GAMM</name>
<organism evidence="3 4">
    <name type="scientific">Hydrocarboniphaga effusa AP103</name>
    <dbReference type="NCBI Taxonomy" id="1172194"/>
    <lineage>
        <taxon>Bacteria</taxon>
        <taxon>Pseudomonadati</taxon>
        <taxon>Pseudomonadota</taxon>
        <taxon>Gammaproteobacteria</taxon>
        <taxon>Nevskiales</taxon>
        <taxon>Nevskiaceae</taxon>
        <taxon>Hydrocarboniphaga</taxon>
    </lineage>
</organism>
<feature type="transmembrane region" description="Helical" evidence="2">
    <location>
        <begin position="987"/>
        <end position="1011"/>
    </location>
</feature>
<dbReference type="SUPFAM" id="SSF82714">
    <property type="entry name" value="Multidrug efflux transporter AcrB TolC docking domain, DN and DC subdomains"/>
    <property type="match status" value="2"/>
</dbReference>
<protein>
    <recommendedName>
        <fullName evidence="5">Acriflavin resistance protein</fullName>
    </recommendedName>
</protein>
<dbReference type="PATRIC" id="fig|1172194.4.peg.4246"/>
<comment type="caution">
    <text evidence="3">The sequence shown here is derived from an EMBL/GenBank/DDBJ whole genome shotgun (WGS) entry which is preliminary data.</text>
</comment>
<evidence type="ECO:0000313" key="3">
    <source>
        <dbReference type="EMBL" id="EIT67945.1"/>
    </source>
</evidence>
<feature type="transmembrane region" description="Helical" evidence="2">
    <location>
        <begin position="333"/>
        <end position="354"/>
    </location>
</feature>
<gene>
    <name evidence="3" type="ORF">WQQ_43800</name>
</gene>
<dbReference type="Gene3D" id="3.30.70.1320">
    <property type="entry name" value="Multidrug efflux transporter AcrB pore domain like"/>
    <property type="match status" value="1"/>
</dbReference>
<reference evidence="3 4" key="1">
    <citation type="journal article" date="2012" name="J. Bacteriol.">
        <title>Genome Sequence of n-Alkane-Degrading Hydrocarboniphaga effusa Strain AP103T (ATCC BAA-332T).</title>
        <authorList>
            <person name="Chang H.K."/>
            <person name="Zylstra G.J."/>
            <person name="Chae J.C."/>
        </authorList>
    </citation>
    <scope>NUCLEOTIDE SEQUENCE [LARGE SCALE GENOMIC DNA]</scope>
    <source>
        <strain evidence="3 4">AP103</strain>
    </source>
</reference>
<dbReference type="EMBL" id="AKGD01000004">
    <property type="protein sequence ID" value="EIT67945.1"/>
    <property type="molecule type" value="Genomic_DNA"/>
</dbReference>
<evidence type="ECO:0000256" key="2">
    <source>
        <dbReference type="SAM" id="Phobius"/>
    </source>
</evidence>
<dbReference type="Gene3D" id="3.30.2090.10">
    <property type="entry name" value="Multidrug efflux transporter AcrB TolC docking domain, DN and DC subdomains"/>
    <property type="match status" value="2"/>
</dbReference>
<dbReference type="PANTHER" id="PTHR32063">
    <property type="match status" value="1"/>
</dbReference>
<dbReference type="SUPFAM" id="SSF82866">
    <property type="entry name" value="Multidrug efflux transporter AcrB transmembrane domain"/>
    <property type="match status" value="2"/>
</dbReference>
<feature type="transmembrane region" description="Helical" evidence="2">
    <location>
        <begin position="911"/>
        <end position="934"/>
    </location>
</feature>
<feature type="transmembrane region" description="Helical" evidence="2">
    <location>
        <begin position="856"/>
        <end position="878"/>
    </location>
</feature>
<evidence type="ECO:0008006" key="5">
    <source>
        <dbReference type="Google" id="ProtNLM"/>
    </source>
</evidence>
<evidence type="ECO:0000313" key="4">
    <source>
        <dbReference type="Proteomes" id="UP000003704"/>
    </source>
</evidence>
<dbReference type="GO" id="GO:0042910">
    <property type="term" value="F:xenobiotic transmembrane transporter activity"/>
    <property type="evidence" value="ECO:0007669"/>
    <property type="project" value="TreeGrafter"/>
</dbReference>
<feature type="transmembrane region" description="Helical" evidence="2">
    <location>
        <begin position="526"/>
        <end position="550"/>
    </location>
</feature>
<dbReference type="Gene3D" id="3.30.70.1440">
    <property type="entry name" value="Multidrug efflux transporter AcrB pore domain"/>
    <property type="match status" value="1"/>
</dbReference>
<dbReference type="Proteomes" id="UP000003704">
    <property type="component" value="Unassembled WGS sequence"/>
</dbReference>
<feature type="transmembrane region" description="Helical" evidence="2">
    <location>
        <begin position="463"/>
        <end position="486"/>
    </location>
</feature>
<feature type="transmembrane region" description="Helical" evidence="2">
    <location>
        <begin position="387"/>
        <end position="410"/>
    </location>
</feature>
<dbReference type="Pfam" id="PF00873">
    <property type="entry name" value="ACR_tran"/>
    <property type="match status" value="1"/>
</dbReference>
<dbReference type="GO" id="GO:0005886">
    <property type="term" value="C:plasma membrane"/>
    <property type="evidence" value="ECO:0007669"/>
    <property type="project" value="TreeGrafter"/>
</dbReference>
<dbReference type="OrthoDB" id="9757940at2"/>
<dbReference type="Gene3D" id="1.20.1640.10">
    <property type="entry name" value="Multidrug efflux transporter AcrB transmembrane domain"/>
    <property type="match status" value="2"/>
</dbReference>
<keyword evidence="2" id="KW-0472">Membrane</keyword>
<feature type="transmembrane region" description="Helical" evidence="2">
    <location>
        <begin position="885"/>
        <end position="905"/>
    </location>
</feature>
<dbReference type="InterPro" id="IPR027463">
    <property type="entry name" value="AcrB_DN_DC_subdom"/>
</dbReference>
<dbReference type="STRING" id="1172194.WQQ_43800"/>
<accession>I8T222</accession>
<keyword evidence="2" id="KW-1133">Transmembrane helix</keyword>
<feature type="transmembrane region" description="Helical" evidence="2">
    <location>
        <begin position="955"/>
        <end position="975"/>
    </location>
</feature>
<dbReference type="PANTHER" id="PTHR32063:SF24">
    <property type="entry name" value="CATION EFFLUX SYSTEM (ACRB_ACRD_ACRF FAMILY)"/>
    <property type="match status" value="1"/>
</dbReference>
<keyword evidence="2" id="KW-0812">Transmembrane</keyword>
<evidence type="ECO:0000256" key="1">
    <source>
        <dbReference type="SAM" id="MobiDB-lite"/>
    </source>
</evidence>
<dbReference type="InterPro" id="IPR001036">
    <property type="entry name" value="Acrflvin-R"/>
</dbReference>
<dbReference type="Gene3D" id="3.30.70.1430">
    <property type="entry name" value="Multidrug efflux transporter AcrB pore domain"/>
    <property type="match status" value="2"/>
</dbReference>
<feature type="region of interest" description="Disordered" evidence="1">
    <location>
        <begin position="1018"/>
        <end position="1041"/>
    </location>
</feature>
<keyword evidence="4" id="KW-1185">Reference proteome</keyword>
<proteinExistence type="predicted"/>
<feature type="transmembrane region" description="Helical" evidence="2">
    <location>
        <begin position="361"/>
        <end position="381"/>
    </location>
</feature>
<dbReference type="RefSeq" id="WP_007187315.1">
    <property type="nucleotide sequence ID" value="NZ_AKGD01000004.1"/>
</dbReference>
<dbReference type="PRINTS" id="PR00702">
    <property type="entry name" value="ACRIFLAVINRP"/>
</dbReference>